<gene>
    <name evidence="2" type="ORF">PMH09_19155</name>
</gene>
<dbReference type="Proteomes" id="UP001232992">
    <property type="component" value="Unassembled WGS sequence"/>
</dbReference>
<reference evidence="2 3" key="1">
    <citation type="submission" date="2023-01" db="EMBL/GenBank/DDBJ databases">
        <title>Novel diversity within Roseofilum (Cyanobacteria; Desertifilaceae) from marine benthic mats with descriptions of four novel species.</title>
        <authorList>
            <person name="Wang Y."/>
            <person name="Berthold D.E."/>
            <person name="Hu J."/>
            <person name="Lefler F.W."/>
            <person name="Laughinghouse H.D. IV."/>
        </authorList>
    </citation>
    <scope>NUCLEOTIDE SEQUENCE [LARGE SCALE GENOMIC DNA]</scope>
    <source>
        <strain evidence="2 3">BLCC-M143</strain>
    </source>
</reference>
<dbReference type="EMBL" id="JAQOSQ010000031">
    <property type="protein sequence ID" value="MDJ1185309.1"/>
    <property type="molecule type" value="Genomic_DNA"/>
</dbReference>
<name>A0ABT7C1I6_9CYAN</name>
<dbReference type="SUPFAM" id="SSF56349">
    <property type="entry name" value="DNA breaking-rejoining enzymes"/>
    <property type="match status" value="1"/>
</dbReference>
<evidence type="ECO:0000313" key="3">
    <source>
        <dbReference type="Proteomes" id="UP001232992"/>
    </source>
</evidence>
<evidence type="ECO:0000259" key="1">
    <source>
        <dbReference type="Pfam" id="PF12167"/>
    </source>
</evidence>
<sequence>MKKRITVIQSATGKFDRVASRISLENRNGHIRLRWFLKGKPFSLSINGGITPTSIDVAYAKANAIAADITLDRFDPSLAKYDPHRTRETTEPNSICDLWEAYKKREENRAAHSTKSIWKEIDRALTEISSDALTVDNLEKFVAEYLKVRAVGTCHRHLTAIQTAIRAKFPQISLKKLLPKMDKKPVEWFSPEEIREILSAFQMDTYTSPSVPTNGT</sequence>
<dbReference type="InterPro" id="IPR011010">
    <property type="entry name" value="DNA_brk_join_enz"/>
</dbReference>
<dbReference type="RefSeq" id="WP_283759953.1">
    <property type="nucleotide sequence ID" value="NZ_JAQOSQ010000031.1"/>
</dbReference>
<comment type="caution">
    <text evidence="2">The sequence shown here is derived from an EMBL/GenBank/DDBJ whole genome shotgun (WGS) entry which is preliminary data.</text>
</comment>
<evidence type="ECO:0000313" key="2">
    <source>
        <dbReference type="EMBL" id="MDJ1185309.1"/>
    </source>
</evidence>
<dbReference type="Pfam" id="PF12167">
    <property type="entry name" value="Arm-DNA-bind_2"/>
    <property type="match status" value="1"/>
</dbReference>
<keyword evidence="3" id="KW-1185">Reference proteome</keyword>
<proteinExistence type="predicted"/>
<feature type="domain" description="Min27-like integrase DNA-binding" evidence="1">
    <location>
        <begin position="24"/>
        <end position="84"/>
    </location>
</feature>
<dbReference type="InterPro" id="IPR022000">
    <property type="entry name" value="Min27-like_integrase_DNA_bind"/>
</dbReference>
<organism evidence="2 3">
    <name type="scientific">Roseofilum casamattae BLCC-M143</name>
    <dbReference type="NCBI Taxonomy" id="3022442"/>
    <lineage>
        <taxon>Bacteria</taxon>
        <taxon>Bacillati</taxon>
        <taxon>Cyanobacteriota</taxon>
        <taxon>Cyanophyceae</taxon>
        <taxon>Desertifilales</taxon>
        <taxon>Desertifilaceae</taxon>
        <taxon>Roseofilum</taxon>
        <taxon>Roseofilum casamattae</taxon>
    </lineage>
</organism>
<protein>
    <submittedName>
        <fullName evidence="2">DUF3596 domain-containing protein</fullName>
    </submittedName>
</protein>
<accession>A0ABT7C1I6</accession>